<accession>A0A2A4YXM7</accession>
<organism evidence="1">
    <name type="scientific">OCS116 cluster bacterium</name>
    <dbReference type="NCBI Taxonomy" id="2030921"/>
    <lineage>
        <taxon>Bacteria</taxon>
        <taxon>Pseudomonadati</taxon>
        <taxon>Pseudomonadota</taxon>
        <taxon>Alphaproteobacteria</taxon>
        <taxon>OCS116 cluster</taxon>
    </lineage>
</organism>
<reference evidence="1" key="2">
    <citation type="journal article" date="2018" name="ISME J.">
        <title>A dynamic microbial community with high functional redundancy inhabits the cold, oxic subseafloor aquifer.</title>
        <authorList>
            <person name="Tully B.J."/>
            <person name="Wheat C.G."/>
            <person name="Glazer B.T."/>
            <person name="Huber J.A."/>
        </authorList>
    </citation>
    <scope>NUCLEOTIDE SEQUENCE</scope>
    <source>
        <strain evidence="1">NORP83</strain>
    </source>
</reference>
<dbReference type="AlphaFoldDB" id="A0A2A4YXM7"/>
<proteinExistence type="predicted"/>
<name>A0A2A4YXM7_9PROT</name>
<evidence type="ECO:0000313" key="1">
    <source>
        <dbReference type="EMBL" id="PCI99516.1"/>
    </source>
</evidence>
<reference key="1">
    <citation type="submission" date="2017-08" db="EMBL/GenBank/DDBJ databases">
        <title>A dynamic microbial community with high functional redundancy inhabits the cold, oxic subseafloor aquifer.</title>
        <authorList>
            <person name="Tully B.J."/>
            <person name="Wheat C.G."/>
            <person name="Glazer B.T."/>
            <person name="Huber J.A."/>
        </authorList>
    </citation>
    <scope>NUCLEOTIDE SEQUENCE [LARGE SCALE GENOMIC DNA]</scope>
</reference>
<protein>
    <submittedName>
        <fullName evidence="1">DUF1643 domain-containing protein</fullName>
    </submittedName>
</protein>
<dbReference type="EMBL" id="NVUS01000015">
    <property type="protein sequence ID" value="PCI99516.1"/>
    <property type="molecule type" value="Genomic_DNA"/>
</dbReference>
<sequence>MLTEFIKAADLKLKYAIYGNFYQRKINAETTISGRNILEIVAHDICPLLAKDIDDMLPDAVMIMMNPGSSQPLEGIEHLKPLSKSAAVPQNLVVTKPDTTQYQVMRVMHYMQWQHVRVINLSDLREAKSPLFIKKYMWLEAEFAFDLHSIFAAKRAEELARVLTRKAAAPIINGWGVSEKLDALIARALPVLPKPEKMRGIVKPELTPLKYFHPLPTLQRDKNLWVENIVKQLRLK</sequence>
<comment type="caution">
    <text evidence="1">The sequence shown here is derived from an EMBL/GenBank/DDBJ whole genome shotgun (WGS) entry which is preliminary data.</text>
</comment>
<gene>
    <name evidence="1" type="ORF">COB13_11420</name>
</gene>